<evidence type="ECO:0000313" key="2">
    <source>
        <dbReference type="Proteomes" id="UP001147782"/>
    </source>
</evidence>
<dbReference type="Proteomes" id="UP001147782">
    <property type="component" value="Unassembled WGS sequence"/>
</dbReference>
<proteinExistence type="predicted"/>
<name>A0A9W9RF20_9EURO</name>
<sequence length="140" mass="15493">MQPAVRPNDARRCGRHRAAGFKPQVYRVVELAQGTVPSTEGKLASGSVSGTALRSVAHFCIGIGKELWLGLKWAPTRRGPQDSVNGKTPRLALSWKEVPFPSMDMEGFILGRWFFGRRSIIVRAEAELGRVTWAEGEMSR</sequence>
<reference evidence="1" key="2">
    <citation type="journal article" date="2023" name="IMA Fungus">
        <title>Comparative genomic study of the Penicillium genus elucidates a diverse pangenome and 15 lateral gene transfer events.</title>
        <authorList>
            <person name="Petersen C."/>
            <person name="Sorensen T."/>
            <person name="Nielsen M.R."/>
            <person name="Sondergaard T.E."/>
            <person name="Sorensen J.L."/>
            <person name="Fitzpatrick D.A."/>
            <person name="Frisvad J.C."/>
            <person name="Nielsen K.L."/>
        </authorList>
    </citation>
    <scope>NUCLEOTIDE SEQUENCE</scope>
    <source>
        <strain evidence="1">IBT 29864</strain>
    </source>
</reference>
<reference evidence="1" key="1">
    <citation type="submission" date="2022-11" db="EMBL/GenBank/DDBJ databases">
        <authorList>
            <person name="Petersen C."/>
        </authorList>
    </citation>
    <scope>NUCLEOTIDE SEQUENCE</scope>
    <source>
        <strain evidence="1">IBT 29864</strain>
    </source>
</reference>
<dbReference type="GeneID" id="81443533"/>
<keyword evidence="2" id="KW-1185">Reference proteome</keyword>
<comment type="caution">
    <text evidence="1">The sequence shown here is derived from an EMBL/GenBank/DDBJ whole genome shotgun (WGS) entry which is preliminary data.</text>
</comment>
<evidence type="ECO:0000313" key="1">
    <source>
        <dbReference type="EMBL" id="KAJ5359028.1"/>
    </source>
</evidence>
<accession>A0A9W9RF20</accession>
<dbReference type="RefSeq" id="XP_056550314.1">
    <property type="nucleotide sequence ID" value="XM_056704354.1"/>
</dbReference>
<dbReference type="EMBL" id="JAPZBS010000009">
    <property type="protein sequence ID" value="KAJ5359028.1"/>
    <property type="molecule type" value="Genomic_DNA"/>
</dbReference>
<gene>
    <name evidence="1" type="ORF">N7496_011441</name>
</gene>
<protein>
    <submittedName>
        <fullName evidence="1">Uncharacterized protein</fullName>
    </submittedName>
</protein>
<dbReference type="AlphaFoldDB" id="A0A9W9RF20"/>
<organism evidence="1 2">
    <name type="scientific">Penicillium cataractarum</name>
    <dbReference type="NCBI Taxonomy" id="2100454"/>
    <lineage>
        <taxon>Eukaryota</taxon>
        <taxon>Fungi</taxon>
        <taxon>Dikarya</taxon>
        <taxon>Ascomycota</taxon>
        <taxon>Pezizomycotina</taxon>
        <taxon>Eurotiomycetes</taxon>
        <taxon>Eurotiomycetidae</taxon>
        <taxon>Eurotiales</taxon>
        <taxon>Aspergillaceae</taxon>
        <taxon>Penicillium</taxon>
    </lineage>
</organism>